<name>A0A834NUH4_VESGE</name>
<keyword evidence="1" id="KW-0472">Membrane</keyword>
<organism evidence="2 3">
    <name type="scientific">Vespula germanica</name>
    <name type="common">German yellow jacket</name>
    <name type="synonym">Paravespula germanica</name>
    <dbReference type="NCBI Taxonomy" id="30212"/>
    <lineage>
        <taxon>Eukaryota</taxon>
        <taxon>Metazoa</taxon>
        <taxon>Ecdysozoa</taxon>
        <taxon>Arthropoda</taxon>
        <taxon>Hexapoda</taxon>
        <taxon>Insecta</taxon>
        <taxon>Pterygota</taxon>
        <taxon>Neoptera</taxon>
        <taxon>Endopterygota</taxon>
        <taxon>Hymenoptera</taxon>
        <taxon>Apocrita</taxon>
        <taxon>Aculeata</taxon>
        <taxon>Vespoidea</taxon>
        <taxon>Vespidae</taxon>
        <taxon>Vespinae</taxon>
        <taxon>Vespula</taxon>
    </lineage>
</organism>
<accession>A0A834NUH4</accession>
<protein>
    <submittedName>
        <fullName evidence="2">Uncharacterized protein</fullName>
    </submittedName>
</protein>
<sequence>MRLLDTKDLRSNTVNDIVQRICIATTRVHKDCPQPSSLSSVLVVVSATTILIVIATAIAVAAAASRKIDPNVWLSFMWKPGRVQQKIFSDVNSSPLGVGGSVDGGIGTVLFYHIGTSFKEGKWLEYRVEGVVGEIGEKKVQRTSMK</sequence>
<evidence type="ECO:0000313" key="3">
    <source>
        <dbReference type="Proteomes" id="UP000617340"/>
    </source>
</evidence>
<comment type="caution">
    <text evidence="2">The sequence shown here is derived from an EMBL/GenBank/DDBJ whole genome shotgun (WGS) entry which is preliminary data.</text>
</comment>
<feature type="transmembrane region" description="Helical" evidence="1">
    <location>
        <begin position="41"/>
        <end position="64"/>
    </location>
</feature>
<evidence type="ECO:0000313" key="2">
    <source>
        <dbReference type="EMBL" id="KAF7418168.1"/>
    </source>
</evidence>
<dbReference type="Proteomes" id="UP000617340">
    <property type="component" value="Unassembled WGS sequence"/>
</dbReference>
<reference evidence="2" key="1">
    <citation type="journal article" date="2020" name="G3 (Bethesda)">
        <title>High-Quality Assemblies for Three Invasive Social Wasps from the &lt;i&gt;Vespula&lt;/i&gt; Genus.</title>
        <authorList>
            <person name="Harrop T.W.R."/>
            <person name="Guhlin J."/>
            <person name="McLaughlin G.M."/>
            <person name="Permina E."/>
            <person name="Stockwell P."/>
            <person name="Gilligan J."/>
            <person name="Le Lec M.F."/>
            <person name="Gruber M.A.M."/>
            <person name="Quinn O."/>
            <person name="Lovegrove M."/>
            <person name="Duncan E.J."/>
            <person name="Remnant E.J."/>
            <person name="Van Eeckhoven J."/>
            <person name="Graham B."/>
            <person name="Knapp R.A."/>
            <person name="Langford K.W."/>
            <person name="Kronenberg Z."/>
            <person name="Press M.O."/>
            <person name="Eacker S.M."/>
            <person name="Wilson-Rankin E.E."/>
            <person name="Purcell J."/>
            <person name="Lester P.J."/>
            <person name="Dearden P.K."/>
        </authorList>
    </citation>
    <scope>NUCLEOTIDE SEQUENCE</scope>
    <source>
        <strain evidence="2">Linc-1</strain>
    </source>
</reference>
<keyword evidence="1" id="KW-0812">Transmembrane</keyword>
<keyword evidence="1" id="KW-1133">Transmembrane helix</keyword>
<evidence type="ECO:0000256" key="1">
    <source>
        <dbReference type="SAM" id="Phobius"/>
    </source>
</evidence>
<proteinExistence type="predicted"/>
<dbReference type="EMBL" id="JACSDZ010000001">
    <property type="protein sequence ID" value="KAF7418168.1"/>
    <property type="molecule type" value="Genomic_DNA"/>
</dbReference>
<dbReference type="AlphaFoldDB" id="A0A834NUH4"/>
<keyword evidence="3" id="KW-1185">Reference proteome</keyword>
<gene>
    <name evidence="2" type="ORF">HZH68_000821</name>
</gene>